<dbReference type="InterPro" id="IPR020449">
    <property type="entry name" value="Tscrpt_reg_AraC-type_HTH"/>
</dbReference>
<reference evidence="13" key="2">
    <citation type="journal article" date="2021" name="PeerJ">
        <title>Extensive microbial diversity within the chicken gut microbiome revealed by metagenomics and culture.</title>
        <authorList>
            <person name="Gilroy R."/>
            <person name="Ravi A."/>
            <person name="Getino M."/>
            <person name="Pursley I."/>
            <person name="Horton D.L."/>
            <person name="Alikhan N.F."/>
            <person name="Baker D."/>
            <person name="Gharbi K."/>
            <person name="Hall N."/>
            <person name="Watson M."/>
            <person name="Adriaenssens E.M."/>
            <person name="Foster-Nyarko E."/>
            <person name="Jarju S."/>
            <person name="Secka A."/>
            <person name="Antonio M."/>
            <person name="Oren A."/>
            <person name="Chaudhuri R.R."/>
            <person name="La Ragione R."/>
            <person name="Hildebrand F."/>
            <person name="Pallen M.J."/>
        </authorList>
    </citation>
    <scope>NUCLEOTIDE SEQUENCE</scope>
    <source>
        <strain evidence="13">ChiSxjej1B13-7041</strain>
    </source>
</reference>
<comment type="function">
    <text evidence="9">May play the central regulatory role in sporulation. It may be an element of the effector pathway responsible for the activation of sporulation genes in response to nutritional stress. Spo0A may act in concert with spo0H (a sigma factor) to control the expression of some genes that are critical to the sporulation process.</text>
</comment>
<evidence type="ECO:0000313" key="14">
    <source>
        <dbReference type="Proteomes" id="UP000886841"/>
    </source>
</evidence>
<dbReference type="InterPro" id="IPR051552">
    <property type="entry name" value="HptR"/>
</dbReference>
<keyword evidence="3" id="KW-0963">Cytoplasm</keyword>
<dbReference type="CDD" id="cd17536">
    <property type="entry name" value="REC_YesN-like"/>
    <property type="match status" value="1"/>
</dbReference>
<keyword evidence="6" id="KW-0805">Transcription regulation</keyword>
<dbReference type="Pfam" id="PF12833">
    <property type="entry name" value="HTH_18"/>
    <property type="match status" value="1"/>
</dbReference>
<dbReference type="GO" id="GO:0003700">
    <property type="term" value="F:DNA-binding transcription factor activity"/>
    <property type="evidence" value="ECO:0007669"/>
    <property type="project" value="InterPro"/>
</dbReference>
<keyword evidence="7" id="KW-0238">DNA-binding</keyword>
<dbReference type="SUPFAM" id="SSF52172">
    <property type="entry name" value="CheY-like"/>
    <property type="match status" value="1"/>
</dbReference>
<dbReference type="Pfam" id="PF00072">
    <property type="entry name" value="Response_reg"/>
    <property type="match status" value="1"/>
</dbReference>
<dbReference type="Proteomes" id="UP000886841">
    <property type="component" value="Unassembled WGS sequence"/>
</dbReference>
<dbReference type="InterPro" id="IPR009057">
    <property type="entry name" value="Homeodomain-like_sf"/>
</dbReference>
<dbReference type="GO" id="GO:0005737">
    <property type="term" value="C:cytoplasm"/>
    <property type="evidence" value="ECO:0007669"/>
    <property type="project" value="UniProtKB-SubCell"/>
</dbReference>
<evidence type="ECO:0000256" key="10">
    <source>
        <dbReference type="PROSITE-ProRule" id="PRU00169"/>
    </source>
</evidence>
<dbReference type="GO" id="GO:0000160">
    <property type="term" value="P:phosphorelay signal transduction system"/>
    <property type="evidence" value="ECO:0007669"/>
    <property type="project" value="UniProtKB-KW"/>
</dbReference>
<dbReference type="GO" id="GO:0043565">
    <property type="term" value="F:sequence-specific DNA binding"/>
    <property type="evidence" value="ECO:0007669"/>
    <property type="project" value="InterPro"/>
</dbReference>
<dbReference type="PRINTS" id="PR00032">
    <property type="entry name" value="HTHARAC"/>
</dbReference>
<comment type="caution">
    <text evidence="13">The sequence shown here is derived from an EMBL/GenBank/DDBJ whole genome shotgun (WGS) entry which is preliminary data.</text>
</comment>
<dbReference type="PROSITE" id="PS01124">
    <property type="entry name" value="HTH_ARAC_FAMILY_2"/>
    <property type="match status" value="1"/>
</dbReference>
<proteinExistence type="predicted"/>
<keyword evidence="4 10" id="KW-0597">Phosphoprotein</keyword>
<dbReference type="SMART" id="SM00448">
    <property type="entry name" value="REC"/>
    <property type="match status" value="1"/>
</dbReference>
<evidence type="ECO:0000256" key="5">
    <source>
        <dbReference type="ARBA" id="ARBA00023012"/>
    </source>
</evidence>
<evidence type="ECO:0000259" key="12">
    <source>
        <dbReference type="PROSITE" id="PS50110"/>
    </source>
</evidence>
<sequence length="531" mass="61805">MLKVFLVEDESVIREGLRDKIPWEQYGYTFVGEAADGEMALPLIRKTRPDVLITDIKMPFMDGLSLSKIVNAELPRTKIIIISGYDDFEYARQAIQAGVEQYLLKPITKLTLRKTLLEMKEKIQQDKEQKDYQAQFQNDLHVYEQFSRRRFMEKLLEGELSVQEIYQGAAKLGLQLSASSYNLLFLYLQEKDKERMEQFLQRQDQVLHYFLRHPQYILFRWNVNCYGVLIKGEESQMEELSQRGLAHIRQVCTGEEQLEWYAALGKPVERLSMLPQCYQGVNHYFAYRFIVPGIQVLTEDTLAEYLTAQEDRGIKGVDTAKMNPELIRDFLEKGSVSEICDFVESYLQSIGEALESRMFRDYVVLHIRFTAIAYLESIGVSQEEYIKRLGDKDVCRKAAEIPDYFAFMLKTAMDIREENSSYQSGKLLRRAQEYIDENYDREELSLNSVAAEVNVSANYLSAVFSQTMQKTFVEYVTGKRMEKARKLLRTTDCSSSEIAAQVGYKDPRYFSFVFKKTQGVSPREYRNGKRS</sequence>
<feature type="modified residue" description="4-aspartylphosphate" evidence="10">
    <location>
        <position position="55"/>
    </location>
</feature>
<evidence type="ECO:0000256" key="7">
    <source>
        <dbReference type="ARBA" id="ARBA00023125"/>
    </source>
</evidence>
<dbReference type="Gene3D" id="3.40.50.2300">
    <property type="match status" value="1"/>
</dbReference>
<evidence type="ECO:0000256" key="3">
    <source>
        <dbReference type="ARBA" id="ARBA00022490"/>
    </source>
</evidence>
<organism evidence="13 14">
    <name type="scientific">Candidatus Egerieimonas intestinavium</name>
    <dbReference type="NCBI Taxonomy" id="2840777"/>
    <lineage>
        <taxon>Bacteria</taxon>
        <taxon>Bacillati</taxon>
        <taxon>Bacillota</taxon>
        <taxon>Clostridia</taxon>
        <taxon>Lachnospirales</taxon>
        <taxon>Lachnospiraceae</taxon>
        <taxon>Lachnospiraceae incertae sedis</taxon>
        <taxon>Candidatus Egerieimonas</taxon>
    </lineage>
</organism>
<evidence type="ECO:0000256" key="6">
    <source>
        <dbReference type="ARBA" id="ARBA00023015"/>
    </source>
</evidence>
<accession>A0A9D1JF86</accession>
<dbReference type="PROSITE" id="PS50110">
    <property type="entry name" value="RESPONSE_REGULATORY"/>
    <property type="match status" value="1"/>
</dbReference>
<keyword evidence="8" id="KW-0804">Transcription</keyword>
<dbReference type="InterPro" id="IPR018060">
    <property type="entry name" value="HTH_AraC"/>
</dbReference>
<dbReference type="SMART" id="SM00342">
    <property type="entry name" value="HTH_ARAC"/>
    <property type="match status" value="1"/>
</dbReference>
<dbReference type="PANTHER" id="PTHR42713:SF3">
    <property type="entry name" value="TRANSCRIPTIONAL REGULATORY PROTEIN HPTR"/>
    <property type="match status" value="1"/>
</dbReference>
<evidence type="ECO:0000256" key="8">
    <source>
        <dbReference type="ARBA" id="ARBA00023163"/>
    </source>
</evidence>
<dbReference type="EMBL" id="DVHU01000019">
    <property type="protein sequence ID" value="HIR92201.1"/>
    <property type="molecule type" value="Genomic_DNA"/>
</dbReference>
<evidence type="ECO:0000259" key="11">
    <source>
        <dbReference type="PROSITE" id="PS01124"/>
    </source>
</evidence>
<feature type="domain" description="Response regulatory" evidence="12">
    <location>
        <begin position="3"/>
        <end position="120"/>
    </location>
</feature>
<evidence type="ECO:0000256" key="4">
    <source>
        <dbReference type="ARBA" id="ARBA00022553"/>
    </source>
</evidence>
<evidence type="ECO:0000256" key="2">
    <source>
        <dbReference type="ARBA" id="ARBA00018672"/>
    </source>
</evidence>
<dbReference type="Gene3D" id="1.10.10.60">
    <property type="entry name" value="Homeodomain-like"/>
    <property type="match status" value="2"/>
</dbReference>
<dbReference type="InterPro" id="IPR001789">
    <property type="entry name" value="Sig_transdc_resp-reg_receiver"/>
</dbReference>
<keyword evidence="5" id="KW-0902">Two-component regulatory system</keyword>
<gene>
    <name evidence="13" type="ORF">IAB98_02110</name>
</gene>
<dbReference type="PANTHER" id="PTHR42713">
    <property type="entry name" value="HISTIDINE KINASE-RELATED"/>
    <property type="match status" value="1"/>
</dbReference>
<dbReference type="InterPro" id="IPR011006">
    <property type="entry name" value="CheY-like_superfamily"/>
</dbReference>
<evidence type="ECO:0000256" key="9">
    <source>
        <dbReference type="ARBA" id="ARBA00024867"/>
    </source>
</evidence>
<dbReference type="SUPFAM" id="SSF46689">
    <property type="entry name" value="Homeodomain-like"/>
    <property type="match status" value="2"/>
</dbReference>
<reference evidence="13" key="1">
    <citation type="submission" date="2020-10" db="EMBL/GenBank/DDBJ databases">
        <authorList>
            <person name="Gilroy R."/>
        </authorList>
    </citation>
    <scope>NUCLEOTIDE SEQUENCE</scope>
    <source>
        <strain evidence="13">ChiSxjej1B13-7041</strain>
    </source>
</reference>
<protein>
    <recommendedName>
        <fullName evidence="2">Stage 0 sporulation protein A homolog</fullName>
    </recommendedName>
</protein>
<comment type="subcellular location">
    <subcellularLocation>
        <location evidence="1">Cytoplasm</location>
    </subcellularLocation>
</comment>
<evidence type="ECO:0000313" key="13">
    <source>
        <dbReference type="EMBL" id="HIR92201.1"/>
    </source>
</evidence>
<feature type="domain" description="HTH araC/xylS-type" evidence="11">
    <location>
        <begin position="429"/>
        <end position="528"/>
    </location>
</feature>
<dbReference type="AlphaFoldDB" id="A0A9D1JF86"/>
<name>A0A9D1JF86_9FIRM</name>
<evidence type="ECO:0000256" key="1">
    <source>
        <dbReference type="ARBA" id="ARBA00004496"/>
    </source>
</evidence>